<evidence type="ECO:0000256" key="1">
    <source>
        <dbReference type="SAM" id="Phobius"/>
    </source>
</evidence>
<keyword evidence="1" id="KW-0472">Membrane</keyword>
<gene>
    <name evidence="2" type="ORF">RGQ29_026102</name>
</gene>
<comment type="caution">
    <text evidence="2">The sequence shown here is derived from an EMBL/GenBank/DDBJ whole genome shotgun (WGS) entry which is preliminary data.</text>
</comment>
<keyword evidence="1" id="KW-0812">Transmembrane</keyword>
<reference evidence="2 3" key="1">
    <citation type="journal article" date="2023" name="G3 (Bethesda)">
        <title>A haplotype-resolved chromosome-scale genome for Quercus rubra L. provides insights into the genetics of adaptive traits for red oak species.</title>
        <authorList>
            <person name="Kapoor B."/>
            <person name="Jenkins J."/>
            <person name="Schmutz J."/>
            <person name="Zhebentyayeva T."/>
            <person name="Kuelheim C."/>
            <person name="Coggeshall M."/>
            <person name="Heim C."/>
            <person name="Lasky J.R."/>
            <person name="Leites L."/>
            <person name="Islam-Faridi N."/>
            <person name="Romero-Severson J."/>
            <person name="DeLeo V.L."/>
            <person name="Lucas S.M."/>
            <person name="Lazic D."/>
            <person name="Gailing O."/>
            <person name="Carlson J."/>
            <person name="Staton M."/>
        </authorList>
    </citation>
    <scope>NUCLEOTIDE SEQUENCE [LARGE SCALE GENOMIC DNA]</scope>
    <source>
        <strain evidence="2">Pseudo-F2</strain>
    </source>
</reference>
<dbReference type="Proteomes" id="UP001324115">
    <property type="component" value="Unassembled WGS sequence"/>
</dbReference>
<evidence type="ECO:0000313" key="3">
    <source>
        <dbReference type="Proteomes" id="UP001324115"/>
    </source>
</evidence>
<accession>A0AAN7F062</accession>
<evidence type="ECO:0000313" key="2">
    <source>
        <dbReference type="EMBL" id="KAK4583173.1"/>
    </source>
</evidence>
<dbReference type="EMBL" id="JAXUIC010000007">
    <property type="protein sequence ID" value="KAK4583173.1"/>
    <property type="molecule type" value="Genomic_DNA"/>
</dbReference>
<keyword evidence="3" id="KW-1185">Reference proteome</keyword>
<sequence length="159" mass="18085">MEKYFGNAYRGDPGVPHADPDRFVNIWIGSAAFSALTWFNPYMWHLTNQFNHVIAYSLCFLFTLHEGHSSIELINSVCACVQTRKLLSHPASPHVGMTELSYLSSTTGKRQWRRSSLMSSCGISAWTRTTVIHIILIGLFTSLRLFFYISILVLFCNKC</sequence>
<dbReference type="PANTHER" id="PTHR36360:SF1">
    <property type="entry name" value="ACTIN T1-LIKE PROTEIN"/>
    <property type="match status" value="1"/>
</dbReference>
<keyword evidence="1" id="KW-1133">Transmembrane helix</keyword>
<protein>
    <submittedName>
        <fullName evidence="2">Uncharacterized protein</fullName>
    </submittedName>
</protein>
<feature type="transmembrane region" description="Helical" evidence="1">
    <location>
        <begin position="131"/>
        <end position="155"/>
    </location>
</feature>
<dbReference type="PANTHER" id="PTHR36360">
    <property type="entry name" value="ACTIN T1-LIKE PROTEIN"/>
    <property type="match status" value="1"/>
</dbReference>
<dbReference type="AlphaFoldDB" id="A0AAN7F062"/>
<proteinExistence type="predicted"/>
<organism evidence="2 3">
    <name type="scientific">Quercus rubra</name>
    <name type="common">Northern red oak</name>
    <name type="synonym">Quercus borealis</name>
    <dbReference type="NCBI Taxonomy" id="3512"/>
    <lineage>
        <taxon>Eukaryota</taxon>
        <taxon>Viridiplantae</taxon>
        <taxon>Streptophyta</taxon>
        <taxon>Embryophyta</taxon>
        <taxon>Tracheophyta</taxon>
        <taxon>Spermatophyta</taxon>
        <taxon>Magnoliopsida</taxon>
        <taxon>eudicotyledons</taxon>
        <taxon>Gunneridae</taxon>
        <taxon>Pentapetalae</taxon>
        <taxon>rosids</taxon>
        <taxon>fabids</taxon>
        <taxon>Fagales</taxon>
        <taxon>Fagaceae</taxon>
        <taxon>Quercus</taxon>
    </lineage>
</organism>
<name>A0AAN7F062_QUERU</name>